<evidence type="ECO:0000313" key="4">
    <source>
        <dbReference type="Proteomes" id="UP000316621"/>
    </source>
</evidence>
<dbReference type="EMBL" id="CM010721">
    <property type="protein sequence ID" value="RZC71670.1"/>
    <property type="molecule type" value="Genomic_DNA"/>
</dbReference>
<evidence type="ECO:0000256" key="2">
    <source>
        <dbReference type="SAM" id="MobiDB-lite"/>
    </source>
</evidence>
<organism evidence="3 4">
    <name type="scientific">Papaver somniferum</name>
    <name type="common">Opium poppy</name>
    <dbReference type="NCBI Taxonomy" id="3469"/>
    <lineage>
        <taxon>Eukaryota</taxon>
        <taxon>Viridiplantae</taxon>
        <taxon>Streptophyta</taxon>
        <taxon>Embryophyta</taxon>
        <taxon>Tracheophyta</taxon>
        <taxon>Spermatophyta</taxon>
        <taxon>Magnoliopsida</taxon>
        <taxon>Ranunculales</taxon>
        <taxon>Papaveraceae</taxon>
        <taxon>Papaveroideae</taxon>
        <taxon>Papaver</taxon>
    </lineage>
</organism>
<protein>
    <submittedName>
        <fullName evidence="3">Uncharacterized protein</fullName>
    </submittedName>
</protein>
<feature type="coiled-coil region" evidence="1">
    <location>
        <begin position="326"/>
        <end position="353"/>
    </location>
</feature>
<dbReference type="Proteomes" id="UP000316621">
    <property type="component" value="Chromosome 7"/>
</dbReference>
<proteinExistence type="predicted"/>
<feature type="region of interest" description="Disordered" evidence="2">
    <location>
        <begin position="415"/>
        <end position="435"/>
    </location>
</feature>
<gene>
    <name evidence="3" type="ORF">C5167_034811</name>
</gene>
<dbReference type="Gramene" id="RZC71670">
    <property type="protein sequence ID" value="RZC71670"/>
    <property type="gene ID" value="C5167_034811"/>
</dbReference>
<feature type="compositionally biased region" description="Polar residues" evidence="2">
    <location>
        <begin position="576"/>
        <end position="592"/>
    </location>
</feature>
<sequence>MMLDAQFQDKNLGSDIVEGKLKDLTNEVSETENDKLKYQIVCGKLNEHIEELKTRCEELNTQVESKLKQEADLERELKDCKAQGYETHVELNKYKKKCDDSKRQVEKYKRRCKDLKTQVDKRRKSQHGLEKQLDIYKAKYDEMYAKHIEGLRRRCEESSTHSEPKVIHEVDLETQCNEMDGELNKYKTTCDNLNGQIEELKRRCKDLESQVKWSRKSQVGLEKQLNIYKGKHDEMYARFKERTGLVVSLDNDLMEHKRMLKKVIGHLGRDKRRAEDECEVLKIKLRESESQTALYLKELDDYKVMCHGFSVELQKKAAEHIECENRKVLSEREKKAEERVVSLQEVIKNLVEEKSSQLSGDIKLHSSPHVNRGPMPIEKQSEPSVILNEDNENAVSLFQMECTNRFEPKEREIGLSMQDSKQPAGISENENDNEIRPKHTCGVGCKQRLDVSTGNTIERLSNSTKCLTSLEAPLFGQKGEEYAIKCEPVDIPVSSAPKRKRLLETVTDIIDEDDKSLVTKRRVKKPEELTGSPTSEISTMNLCAGDVSLSSKDQNAQEYTTNVQERLVSQRMCVENKSQADGTSKNENTSPDNLEMDESSQEKVCSLTTNSEKVAEETDSDSRDRQSEAVMGNELDSNDEKDS</sequence>
<reference evidence="3 4" key="1">
    <citation type="journal article" date="2018" name="Science">
        <title>The opium poppy genome and morphinan production.</title>
        <authorList>
            <person name="Guo L."/>
            <person name="Winzer T."/>
            <person name="Yang X."/>
            <person name="Li Y."/>
            <person name="Ning Z."/>
            <person name="He Z."/>
            <person name="Teodor R."/>
            <person name="Lu Y."/>
            <person name="Bowser T.A."/>
            <person name="Graham I.A."/>
            <person name="Ye K."/>
        </authorList>
    </citation>
    <scope>NUCLEOTIDE SEQUENCE [LARGE SCALE GENOMIC DNA]</scope>
    <source>
        <strain evidence="4">cv. HN1</strain>
        <tissue evidence="3">Leaves</tissue>
    </source>
</reference>
<keyword evidence="4" id="KW-1185">Reference proteome</keyword>
<feature type="coiled-coil region" evidence="1">
    <location>
        <begin position="14"/>
        <end position="125"/>
    </location>
</feature>
<keyword evidence="1" id="KW-0175">Coiled coil</keyword>
<evidence type="ECO:0000313" key="3">
    <source>
        <dbReference type="EMBL" id="RZC71670.1"/>
    </source>
</evidence>
<dbReference type="Gene3D" id="1.10.287.1490">
    <property type="match status" value="1"/>
</dbReference>
<evidence type="ECO:0000256" key="1">
    <source>
        <dbReference type="SAM" id="Coils"/>
    </source>
</evidence>
<dbReference type="AlphaFoldDB" id="A0A4Y7KH40"/>
<feature type="compositionally biased region" description="Basic and acidic residues" evidence="2">
    <location>
        <begin position="613"/>
        <end position="627"/>
    </location>
</feature>
<accession>A0A4Y7KH40</accession>
<dbReference type="SUPFAM" id="SSF57997">
    <property type="entry name" value="Tropomyosin"/>
    <property type="match status" value="1"/>
</dbReference>
<feature type="compositionally biased region" description="Polar residues" evidence="2">
    <location>
        <begin position="602"/>
        <end position="612"/>
    </location>
</feature>
<name>A0A4Y7KH40_PAPSO</name>
<feature type="coiled-coil region" evidence="1">
    <location>
        <begin position="183"/>
        <end position="217"/>
    </location>
</feature>
<feature type="region of interest" description="Disordered" evidence="2">
    <location>
        <begin position="574"/>
        <end position="643"/>
    </location>
</feature>